<dbReference type="RefSeq" id="WP_105351886.1">
    <property type="nucleotide sequence ID" value="NZ_PUIB01000006.1"/>
</dbReference>
<sequence length="181" mass="20877">MNAPPKPLLILDVDETLLFAAETPLERASDFGLGPFYVYLRPHLDSFWKTCAESFTLAVWSSSGSDYLEGILSRIVPDDICLAFTWSRERCVRRYDAERQEYYFVKDLKKVKRLGYDLDQVLIADDTPQKVGRNYGNAVYVRPFLGEPADEELIHLGRYLTSLSGCSNFRKVEKRGWRNHV</sequence>
<reference evidence="2 3" key="1">
    <citation type="submission" date="2018-02" db="EMBL/GenBank/DDBJ databases">
        <title>Comparative genomes isolates from brazilian mangrove.</title>
        <authorList>
            <person name="Araujo J.E."/>
            <person name="Taketani R.G."/>
            <person name="Silva M.C.P."/>
            <person name="Loureco M.V."/>
            <person name="Andreote F.D."/>
        </authorList>
    </citation>
    <scope>NUCLEOTIDE SEQUENCE [LARGE SCALE GENOMIC DNA]</scope>
    <source>
        <strain evidence="2 3">NAP PRIS-MGV</strain>
    </source>
</reference>
<organism evidence="2 3">
    <name type="scientific">Blastopirellula marina</name>
    <dbReference type="NCBI Taxonomy" id="124"/>
    <lineage>
        <taxon>Bacteria</taxon>
        <taxon>Pseudomonadati</taxon>
        <taxon>Planctomycetota</taxon>
        <taxon>Planctomycetia</taxon>
        <taxon>Pirellulales</taxon>
        <taxon>Pirellulaceae</taxon>
        <taxon>Blastopirellula</taxon>
    </lineage>
</organism>
<name>A0A2S8G9R1_9BACT</name>
<gene>
    <name evidence="2" type="ORF">C5Y98_04225</name>
</gene>
<dbReference type="Proteomes" id="UP000239388">
    <property type="component" value="Unassembled WGS sequence"/>
</dbReference>
<dbReference type="Pfam" id="PF03031">
    <property type="entry name" value="NIF"/>
    <property type="match status" value="1"/>
</dbReference>
<dbReference type="AlphaFoldDB" id="A0A2S8G9R1"/>
<proteinExistence type="predicted"/>
<accession>A0A2S8G9R1</accession>
<dbReference type="SMART" id="SM00577">
    <property type="entry name" value="CPDc"/>
    <property type="match status" value="1"/>
</dbReference>
<evidence type="ECO:0000313" key="3">
    <source>
        <dbReference type="Proteomes" id="UP000239388"/>
    </source>
</evidence>
<dbReference type="SUPFAM" id="SSF56784">
    <property type="entry name" value="HAD-like"/>
    <property type="match status" value="1"/>
</dbReference>
<protein>
    <submittedName>
        <fullName evidence="2">Phosphoprotein phosphatase</fullName>
    </submittedName>
</protein>
<dbReference type="PANTHER" id="PTHR12210">
    <property type="entry name" value="DULLARD PROTEIN PHOSPHATASE"/>
    <property type="match status" value="1"/>
</dbReference>
<dbReference type="InterPro" id="IPR036412">
    <property type="entry name" value="HAD-like_sf"/>
</dbReference>
<feature type="domain" description="FCP1 homology" evidence="1">
    <location>
        <begin position="2"/>
        <end position="163"/>
    </location>
</feature>
<dbReference type="OrthoDB" id="65801at2"/>
<dbReference type="Gene3D" id="3.40.50.1000">
    <property type="entry name" value="HAD superfamily/HAD-like"/>
    <property type="match status" value="1"/>
</dbReference>
<dbReference type="InterPro" id="IPR004274">
    <property type="entry name" value="FCP1_dom"/>
</dbReference>
<dbReference type="InterPro" id="IPR050365">
    <property type="entry name" value="TIM50"/>
</dbReference>
<evidence type="ECO:0000259" key="1">
    <source>
        <dbReference type="PROSITE" id="PS50969"/>
    </source>
</evidence>
<comment type="caution">
    <text evidence="2">The sequence shown here is derived from an EMBL/GenBank/DDBJ whole genome shotgun (WGS) entry which is preliminary data.</text>
</comment>
<evidence type="ECO:0000313" key="2">
    <source>
        <dbReference type="EMBL" id="PQO41167.1"/>
    </source>
</evidence>
<dbReference type="PROSITE" id="PS50969">
    <property type="entry name" value="FCP1"/>
    <property type="match status" value="1"/>
</dbReference>
<dbReference type="InterPro" id="IPR023214">
    <property type="entry name" value="HAD_sf"/>
</dbReference>
<dbReference type="EMBL" id="PUIB01000006">
    <property type="protein sequence ID" value="PQO41167.1"/>
    <property type="molecule type" value="Genomic_DNA"/>
</dbReference>